<comment type="caution">
    <text evidence="1">The sequence shown here is derived from an EMBL/GenBank/DDBJ whole genome shotgun (WGS) entry which is preliminary data.</text>
</comment>
<evidence type="ECO:0000313" key="2">
    <source>
        <dbReference type="Proteomes" id="UP000319908"/>
    </source>
</evidence>
<protein>
    <submittedName>
        <fullName evidence="1">Uncharacterized protein</fullName>
    </submittedName>
</protein>
<organism evidence="1 2">
    <name type="scientific">Allorhodopirellula heiligendammensis</name>
    <dbReference type="NCBI Taxonomy" id="2714739"/>
    <lineage>
        <taxon>Bacteria</taxon>
        <taxon>Pseudomonadati</taxon>
        <taxon>Planctomycetota</taxon>
        <taxon>Planctomycetia</taxon>
        <taxon>Pirellulales</taxon>
        <taxon>Pirellulaceae</taxon>
        <taxon>Allorhodopirellula</taxon>
    </lineage>
</organism>
<accession>A0A5C6B0R8</accession>
<keyword evidence="2" id="KW-1185">Reference proteome</keyword>
<evidence type="ECO:0000313" key="1">
    <source>
        <dbReference type="EMBL" id="TWU05377.1"/>
    </source>
</evidence>
<dbReference type="AlphaFoldDB" id="A0A5C6B0R8"/>
<name>A0A5C6B0R8_9BACT</name>
<proteinExistence type="predicted"/>
<dbReference type="EMBL" id="SJPU01000020">
    <property type="protein sequence ID" value="TWU05377.1"/>
    <property type="molecule type" value="Genomic_DNA"/>
</dbReference>
<reference evidence="1 2" key="1">
    <citation type="journal article" date="2020" name="Antonie Van Leeuwenhoek">
        <title>Rhodopirellula heiligendammensis sp. nov., Rhodopirellula pilleata sp. nov., and Rhodopirellula solitaria sp. nov. isolated from natural or artificial marine surfaces in Northern Germany and California, USA, and emended description of the genus Rhodopirellula.</title>
        <authorList>
            <person name="Kallscheuer N."/>
            <person name="Wiegand S."/>
            <person name="Jogler M."/>
            <person name="Boedeker C."/>
            <person name="Peeters S.H."/>
            <person name="Rast P."/>
            <person name="Heuer A."/>
            <person name="Jetten M.S.M."/>
            <person name="Rohde M."/>
            <person name="Jogler C."/>
        </authorList>
    </citation>
    <scope>NUCLEOTIDE SEQUENCE [LARGE SCALE GENOMIC DNA]</scope>
    <source>
        <strain evidence="1 2">Poly21</strain>
    </source>
</reference>
<dbReference type="Proteomes" id="UP000319908">
    <property type="component" value="Unassembled WGS sequence"/>
</dbReference>
<sequence length="102" mass="11241">MKANFCSTPLPVSRSPRIFIELLILDSVFATVFDGKADLATFEFGHPISVASKTAMLGMRAFIALSQITVRIAEDRELSIHLGKRTTGPSVDAMVTRRFRAQ</sequence>
<gene>
    <name evidence="1" type="ORF">Poly21_57170</name>
</gene>